<evidence type="ECO:0000259" key="1">
    <source>
        <dbReference type="Pfam" id="PF14206"/>
    </source>
</evidence>
<organism evidence="2 3">
    <name type="scientific">Drouetiella hepatica Uher 2000/2452</name>
    <dbReference type="NCBI Taxonomy" id="904376"/>
    <lineage>
        <taxon>Bacteria</taxon>
        <taxon>Bacillati</taxon>
        <taxon>Cyanobacteriota</taxon>
        <taxon>Cyanophyceae</taxon>
        <taxon>Oculatellales</taxon>
        <taxon>Oculatellaceae</taxon>
        <taxon>Drouetiella</taxon>
    </lineage>
</organism>
<dbReference type="Pfam" id="PF14206">
    <property type="entry name" value="Cys_rich_CPCC"/>
    <property type="match status" value="1"/>
</dbReference>
<comment type="caution">
    <text evidence="2">The sequence shown here is derived from an EMBL/GenBank/DDBJ whole genome shotgun (WGS) entry which is preliminary data.</text>
</comment>
<dbReference type="AlphaFoldDB" id="A0A951QBA8"/>
<reference evidence="2" key="1">
    <citation type="submission" date="2021-05" db="EMBL/GenBank/DDBJ databases">
        <authorList>
            <person name="Pietrasiak N."/>
            <person name="Ward R."/>
            <person name="Stajich J.E."/>
            <person name="Kurbessoian T."/>
        </authorList>
    </citation>
    <scope>NUCLEOTIDE SEQUENCE</scope>
    <source>
        <strain evidence="2">UHER 2000/2452</strain>
    </source>
</reference>
<dbReference type="Proteomes" id="UP000757435">
    <property type="component" value="Unassembled WGS sequence"/>
</dbReference>
<feature type="domain" description="Cysteine-rich CPCC" evidence="1">
    <location>
        <begin position="6"/>
        <end position="68"/>
    </location>
</feature>
<protein>
    <recommendedName>
        <fullName evidence="1">Cysteine-rich CPCC domain-containing protein</fullName>
    </recommendedName>
</protein>
<proteinExistence type="predicted"/>
<name>A0A951QBA8_9CYAN</name>
<dbReference type="EMBL" id="JAHHHD010000007">
    <property type="protein sequence ID" value="MBW4658719.1"/>
    <property type="molecule type" value="Genomic_DNA"/>
</dbReference>
<dbReference type="InterPro" id="IPR025983">
    <property type="entry name" value="Cys_rich_CPCC"/>
</dbReference>
<reference evidence="2" key="2">
    <citation type="journal article" date="2022" name="Microbiol. Resour. Announc.">
        <title>Metagenome Sequencing to Explore Phylogenomics of Terrestrial Cyanobacteria.</title>
        <authorList>
            <person name="Ward R.D."/>
            <person name="Stajich J.E."/>
            <person name="Johansen J.R."/>
            <person name="Huntemann M."/>
            <person name="Clum A."/>
            <person name="Foster B."/>
            <person name="Foster B."/>
            <person name="Roux S."/>
            <person name="Palaniappan K."/>
            <person name="Varghese N."/>
            <person name="Mukherjee S."/>
            <person name="Reddy T.B.K."/>
            <person name="Daum C."/>
            <person name="Copeland A."/>
            <person name="Chen I.A."/>
            <person name="Ivanova N.N."/>
            <person name="Kyrpides N.C."/>
            <person name="Shapiro N."/>
            <person name="Eloe-Fadrosh E.A."/>
            <person name="Pietrasiak N."/>
        </authorList>
    </citation>
    <scope>NUCLEOTIDE SEQUENCE</scope>
    <source>
        <strain evidence="2">UHER 2000/2452</strain>
    </source>
</reference>
<sequence>MEPLHPCPCCGYFTFTAAPPYTLQFCEICFWEDGGEQSLSSLRYAQRNFLTLGACDPVFRHDVRLPDVSDRRVEQWQPLDTLKLPAQPLCNPLPQHLTALFEVVESHSTKQM</sequence>
<accession>A0A951QBA8</accession>
<evidence type="ECO:0000313" key="2">
    <source>
        <dbReference type="EMBL" id="MBW4658719.1"/>
    </source>
</evidence>
<gene>
    <name evidence="2" type="ORF">KME15_08595</name>
</gene>
<evidence type="ECO:0000313" key="3">
    <source>
        <dbReference type="Proteomes" id="UP000757435"/>
    </source>
</evidence>